<gene>
    <name evidence="16" type="ORF">M6D89_15150</name>
</gene>
<reference evidence="16" key="2">
    <citation type="submission" date="2023-01" db="EMBL/GenBank/DDBJ databases">
        <title>Gilvimarinus xylanilyticus HB14 isolated from Caulerpa lentillifera aquaculture base in Hainan, China.</title>
        <authorList>
            <person name="Zhang Y.-J."/>
        </authorList>
    </citation>
    <scope>NUCLEOTIDE SEQUENCE</scope>
    <source>
        <strain evidence="16">HB14</strain>
    </source>
</reference>
<evidence type="ECO:0000256" key="5">
    <source>
        <dbReference type="ARBA" id="ARBA00022692"/>
    </source>
</evidence>
<dbReference type="InterPro" id="IPR000531">
    <property type="entry name" value="Beta-barrel_TonB"/>
</dbReference>
<dbReference type="Pfam" id="PF00593">
    <property type="entry name" value="TonB_dep_Rec_b-barrel"/>
    <property type="match status" value="1"/>
</dbReference>
<keyword evidence="6" id="KW-0408">Iron</keyword>
<evidence type="ECO:0000256" key="6">
    <source>
        <dbReference type="ARBA" id="ARBA00023004"/>
    </source>
</evidence>
<keyword evidence="17" id="KW-1185">Reference proteome</keyword>
<keyword evidence="7" id="KW-0406">Ion transport</keyword>
<evidence type="ECO:0000256" key="8">
    <source>
        <dbReference type="ARBA" id="ARBA00023077"/>
    </source>
</evidence>
<keyword evidence="16" id="KW-0675">Receptor</keyword>
<feature type="chain" id="PRO_5040932053" evidence="13">
    <location>
        <begin position="30"/>
        <end position="758"/>
    </location>
</feature>
<keyword evidence="5 11" id="KW-0812">Transmembrane</keyword>
<feature type="signal peptide" evidence="13">
    <location>
        <begin position="1"/>
        <end position="29"/>
    </location>
</feature>
<evidence type="ECO:0000259" key="15">
    <source>
        <dbReference type="Pfam" id="PF07715"/>
    </source>
</evidence>
<keyword evidence="9 11" id="KW-0472">Membrane</keyword>
<organism evidence="16 17">
    <name type="scientific">Gilvimarinus xylanilyticus</name>
    <dbReference type="NCBI Taxonomy" id="2944139"/>
    <lineage>
        <taxon>Bacteria</taxon>
        <taxon>Pseudomonadati</taxon>
        <taxon>Pseudomonadota</taxon>
        <taxon>Gammaproteobacteria</taxon>
        <taxon>Cellvibrionales</taxon>
        <taxon>Cellvibrionaceae</taxon>
        <taxon>Gilvimarinus</taxon>
    </lineage>
</organism>
<reference evidence="16" key="1">
    <citation type="submission" date="2022-05" db="EMBL/GenBank/DDBJ databases">
        <authorList>
            <person name="Sun H.-N."/>
        </authorList>
    </citation>
    <scope>NUCLEOTIDE SEQUENCE</scope>
    <source>
        <strain evidence="16">HB14</strain>
    </source>
</reference>
<evidence type="ECO:0000313" key="16">
    <source>
        <dbReference type="EMBL" id="MCP8900644.1"/>
    </source>
</evidence>
<comment type="similarity">
    <text evidence="11 12">Belongs to the TonB-dependent receptor family.</text>
</comment>
<dbReference type="Gene3D" id="2.40.170.20">
    <property type="entry name" value="TonB-dependent receptor, beta-barrel domain"/>
    <property type="match status" value="1"/>
</dbReference>
<evidence type="ECO:0000256" key="13">
    <source>
        <dbReference type="SAM" id="SignalP"/>
    </source>
</evidence>
<evidence type="ECO:0000256" key="4">
    <source>
        <dbReference type="ARBA" id="ARBA00022496"/>
    </source>
</evidence>
<keyword evidence="3 11" id="KW-1134">Transmembrane beta strand</keyword>
<sequence>MIGGVYRARQPGVLGSAFVVALLPALVQAAETDSGESDKQPRIDEVILVSGKIPTAEGDYAGSVSVHEKWWLDRQQPLTLAALAGQTPGFNIVDTGSRNPTPLIIRGLRNASVSSDDLGGNGGTVTRYIDNIPLQGDFLPPDMQLLDLEQVEVLKGPQGTLYGSSSLAGIVRYSTAKPQLGDYQTELSASITDTAHSDDLGYATTLVSNLPVGDTFAARLVLSKDEVAGFIDNDYLLTGSASDINSEAGEQARLSLRWQPSERLRVDGSYHYQDRTVEDRQASNEPFTGDAYGASSRFLQPADTELHMANITASYSFDFATATLIQSRYDYQTERRADQTDYLLWLDEVYYDSSFYSPYEDFASETVSDFNVSKDTTELRLTSPESADVWQWLVGAYYSKDKIDGTVVDLAPGLDIFWGLDEPEPRDYYAEQIEELGESAIFAESSHKLSQHWTVTLGGRYYDQSDDLTICSMLPMNDRFNGVEPTPYCDADEESDDGFLWKASAQYETTAGVRWYGVYSEGFRRGGSNALPAGVENNRTYSPDYAEHYELGVKTNELWSRLSLNASVYVIDWKQIQQSAYEVNGYLVNVNSGSALVEGAEIEGYWSLSPSWGLKFGGSYNEAHIDEPADAALDMDAYPQKDDRLPGSPREQWNLALDGRHSFGAFELDTLVSLVTVGDSTTALNETFADYQNLSGYTLLNAHAGIEWGAWYLAADIDNITDERAITGGRYSPEFGQQGRFDYITRPRSITLSARVRF</sequence>
<evidence type="ECO:0000256" key="9">
    <source>
        <dbReference type="ARBA" id="ARBA00023136"/>
    </source>
</evidence>
<dbReference type="PROSITE" id="PS52016">
    <property type="entry name" value="TONB_DEPENDENT_REC_3"/>
    <property type="match status" value="1"/>
</dbReference>
<dbReference type="SUPFAM" id="SSF56935">
    <property type="entry name" value="Porins"/>
    <property type="match status" value="1"/>
</dbReference>
<proteinExistence type="inferred from homology"/>
<feature type="domain" description="TonB-dependent receptor plug" evidence="15">
    <location>
        <begin position="60"/>
        <end position="170"/>
    </location>
</feature>
<evidence type="ECO:0000256" key="12">
    <source>
        <dbReference type="RuleBase" id="RU003357"/>
    </source>
</evidence>
<evidence type="ECO:0000313" key="17">
    <source>
        <dbReference type="Proteomes" id="UP001139319"/>
    </source>
</evidence>
<keyword evidence="10 11" id="KW-0998">Cell outer membrane</keyword>
<dbReference type="InterPro" id="IPR039426">
    <property type="entry name" value="TonB-dep_rcpt-like"/>
</dbReference>
<feature type="domain" description="TonB-dependent receptor-like beta-barrel" evidence="14">
    <location>
        <begin position="267"/>
        <end position="720"/>
    </location>
</feature>
<evidence type="ECO:0000256" key="7">
    <source>
        <dbReference type="ARBA" id="ARBA00023065"/>
    </source>
</evidence>
<evidence type="ECO:0000256" key="1">
    <source>
        <dbReference type="ARBA" id="ARBA00004571"/>
    </source>
</evidence>
<evidence type="ECO:0000256" key="11">
    <source>
        <dbReference type="PROSITE-ProRule" id="PRU01360"/>
    </source>
</evidence>
<evidence type="ECO:0000256" key="2">
    <source>
        <dbReference type="ARBA" id="ARBA00022448"/>
    </source>
</evidence>
<dbReference type="EMBL" id="JAMFTH010000006">
    <property type="protein sequence ID" value="MCP8900644.1"/>
    <property type="molecule type" value="Genomic_DNA"/>
</dbReference>
<evidence type="ECO:0000256" key="10">
    <source>
        <dbReference type="ARBA" id="ARBA00023237"/>
    </source>
</evidence>
<protein>
    <submittedName>
        <fullName evidence="16">TonB-dependent receptor</fullName>
    </submittedName>
</protein>
<evidence type="ECO:0000256" key="3">
    <source>
        <dbReference type="ARBA" id="ARBA00022452"/>
    </source>
</evidence>
<dbReference type="AlphaFoldDB" id="A0A9X2KUR5"/>
<keyword evidence="8 12" id="KW-0798">TonB box</keyword>
<dbReference type="PANTHER" id="PTHR32552">
    <property type="entry name" value="FERRICHROME IRON RECEPTOR-RELATED"/>
    <property type="match status" value="1"/>
</dbReference>
<accession>A0A9X2KUR5</accession>
<name>A0A9X2KUR5_9GAMM</name>
<dbReference type="GO" id="GO:0009279">
    <property type="term" value="C:cell outer membrane"/>
    <property type="evidence" value="ECO:0007669"/>
    <property type="project" value="UniProtKB-SubCell"/>
</dbReference>
<dbReference type="Pfam" id="PF07715">
    <property type="entry name" value="Plug"/>
    <property type="match status" value="1"/>
</dbReference>
<dbReference type="GO" id="GO:0006826">
    <property type="term" value="P:iron ion transport"/>
    <property type="evidence" value="ECO:0007669"/>
    <property type="project" value="UniProtKB-KW"/>
</dbReference>
<dbReference type="PANTHER" id="PTHR32552:SF81">
    <property type="entry name" value="TONB-DEPENDENT OUTER MEMBRANE RECEPTOR"/>
    <property type="match status" value="1"/>
</dbReference>
<keyword evidence="2 11" id="KW-0813">Transport</keyword>
<dbReference type="Proteomes" id="UP001139319">
    <property type="component" value="Unassembled WGS sequence"/>
</dbReference>
<keyword evidence="13" id="KW-0732">Signal</keyword>
<dbReference type="RefSeq" id="WP_253968938.1">
    <property type="nucleotide sequence ID" value="NZ_JAMFTH010000006.1"/>
</dbReference>
<dbReference type="InterPro" id="IPR012910">
    <property type="entry name" value="Plug_dom"/>
</dbReference>
<keyword evidence="4" id="KW-0410">Iron transport</keyword>
<evidence type="ECO:0000259" key="14">
    <source>
        <dbReference type="Pfam" id="PF00593"/>
    </source>
</evidence>
<comment type="subcellular location">
    <subcellularLocation>
        <location evidence="1 11">Cell outer membrane</location>
        <topology evidence="1 11">Multi-pass membrane protein</topology>
    </subcellularLocation>
</comment>
<comment type="caution">
    <text evidence="16">The sequence shown here is derived from an EMBL/GenBank/DDBJ whole genome shotgun (WGS) entry which is preliminary data.</text>
</comment>
<dbReference type="InterPro" id="IPR036942">
    <property type="entry name" value="Beta-barrel_TonB_sf"/>
</dbReference>